<name>R0KNQ6_EXST2</name>
<organism evidence="1 2">
    <name type="scientific">Exserohilum turcicum (strain 28A)</name>
    <name type="common">Northern leaf blight fungus</name>
    <name type="synonym">Setosphaeria turcica</name>
    <dbReference type="NCBI Taxonomy" id="671987"/>
    <lineage>
        <taxon>Eukaryota</taxon>
        <taxon>Fungi</taxon>
        <taxon>Dikarya</taxon>
        <taxon>Ascomycota</taxon>
        <taxon>Pezizomycotina</taxon>
        <taxon>Dothideomycetes</taxon>
        <taxon>Pleosporomycetidae</taxon>
        <taxon>Pleosporales</taxon>
        <taxon>Pleosporineae</taxon>
        <taxon>Pleosporaceae</taxon>
        <taxon>Exserohilum</taxon>
    </lineage>
</organism>
<evidence type="ECO:0008006" key="3">
    <source>
        <dbReference type="Google" id="ProtNLM"/>
    </source>
</evidence>
<dbReference type="eggNOG" id="ENOG502T0BC">
    <property type="taxonomic scope" value="Eukaryota"/>
</dbReference>
<dbReference type="Proteomes" id="UP000016935">
    <property type="component" value="Unassembled WGS sequence"/>
</dbReference>
<dbReference type="HOGENOM" id="CLU_1190517_0_0_1"/>
<dbReference type="InterPro" id="IPR011333">
    <property type="entry name" value="SKP1/BTB/POZ_sf"/>
</dbReference>
<accession>R0KNQ6</accession>
<dbReference type="PANTHER" id="PTHR47843:SF2">
    <property type="entry name" value="BTB DOMAIN-CONTAINING PROTEIN"/>
    <property type="match status" value="1"/>
</dbReference>
<proteinExistence type="predicted"/>
<gene>
    <name evidence="1" type="ORF">SETTUDRAFT_25860</name>
</gene>
<dbReference type="PANTHER" id="PTHR47843">
    <property type="entry name" value="BTB DOMAIN-CONTAINING PROTEIN-RELATED"/>
    <property type="match status" value="1"/>
</dbReference>
<dbReference type="AlphaFoldDB" id="R0KNQ6"/>
<dbReference type="OrthoDB" id="3794732at2759"/>
<protein>
    <recommendedName>
        <fullName evidence="3">BTB domain-containing protein</fullName>
    </recommendedName>
</protein>
<evidence type="ECO:0000313" key="2">
    <source>
        <dbReference type="Proteomes" id="UP000016935"/>
    </source>
</evidence>
<sequence>MATPKSQCARIVAYAKDDGEIPNILSEMATVLTRTGSIQIHKDVLTSTSDFLRNAIKPQWRRDGVLQADLAEEDPGAMHAYCQWLYSRKPLTLSPSNDTAVHLARLYVLGEKLMDKTFQEAAIDAIIDNASESNAIYVARNMIKIIYDGTPKGSPARRLMVDLCAYSAATAPGSTTMALLRGTDFFEELVPALIKVRAIPSARVQRPRIAQPETYYCHGTSVQSTKTSRQFLT</sequence>
<dbReference type="EMBL" id="KB908504">
    <property type="protein sequence ID" value="EOA89537.1"/>
    <property type="molecule type" value="Genomic_DNA"/>
</dbReference>
<dbReference type="RefSeq" id="XP_008022388.1">
    <property type="nucleotide sequence ID" value="XM_008024197.1"/>
</dbReference>
<dbReference type="Gene3D" id="3.30.710.10">
    <property type="entry name" value="Potassium Channel Kv1.1, Chain A"/>
    <property type="match status" value="1"/>
</dbReference>
<evidence type="ECO:0000313" key="1">
    <source>
        <dbReference type="EMBL" id="EOA89537.1"/>
    </source>
</evidence>
<reference evidence="1 2" key="1">
    <citation type="journal article" date="2012" name="PLoS Pathog.">
        <title>Diverse lifestyles and strategies of plant pathogenesis encoded in the genomes of eighteen Dothideomycetes fungi.</title>
        <authorList>
            <person name="Ohm R.A."/>
            <person name="Feau N."/>
            <person name="Henrissat B."/>
            <person name="Schoch C.L."/>
            <person name="Horwitz B.A."/>
            <person name="Barry K.W."/>
            <person name="Condon B.J."/>
            <person name="Copeland A.C."/>
            <person name="Dhillon B."/>
            <person name="Glaser F."/>
            <person name="Hesse C.N."/>
            <person name="Kosti I."/>
            <person name="LaButti K."/>
            <person name="Lindquist E.A."/>
            <person name="Lucas S."/>
            <person name="Salamov A.A."/>
            <person name="Bradshaw R.E."/>
            <person name="Ciuffetti L."/>
            <person name="Hamelin R.C."/>
            <person name="Kema G.H.J."/>
            <person name="Lawrence C."/>
            <person name="Scott J.A."/>
            <person name="Spatafora J.W."/>
            <person name="Turgeon B.G."/>
            <person name="de Wit P.J.G.M."/>
            <person name="Zhong S."/>
            <person name="Goodwin S.B."/>
            <person name="Grigoriev I.V."/>
        </authorList>
    </citation>
    <scope>NUCLEOTIDE SEQUENCE [LARGE SCALE GENOMIC DNA]</scope>
    <source>
        <strain evidence="2">28A</strain>
    </source>
</reference>
<keyword evidence="2" id="KW-1185">Reference proteome</keyword>
<reference evidence="1 2" key="2">
    <citation type="journal article" date="2013" name="PLoS Genet.">
        <title>Comparative genome structure, secondary metabolite, and effector coding capacity across Cochliobolus pathogens.</title>
        <authorList>
            <person name="Condon B.J."/>
            <person name="Leng Y."/>
            <person name="Wu D."/>
            <person name="Bushley K.E."/>
            <person name="Ohm R.A."/>
            <person name="Otillar R."/>
            <person name="Martin J."/>
            <person name="Schackwitz W."/>
            <person name="Grimwood J."/>
            <person name="MohdZainudin N."/>
            <person name="Xue C."/>
            <person name="Wang R."/>
            <person name="Manning V.A."/>
            <person name="Dhillon B."/>
            <person name="Tu Z.J."/>
            <person name="Steffenson B.J."/>
            <person name="Salamov A."/>
            <person name="Sun H."/>
            <person name="Lowry S."/>
            <person name="LaButti K."/>
            <person name="Han J."/>
            <person name="Copeland A."/>
            <person name="Lindquist E."/>
            <person name="Barry K."/>
            <person name="Schmutz J."/>
            <person name="Baker S.E."/>
            <person name="Ciuffetti L.M."/>
            <person name="Grigoriev I.V."/>
            <person name="Zhong S."/>
            <person name="Turgeon B.G."/>
        </authorList>
    </citation>
    <scope>NUCLEOTIDE SEQUENCE [LARGE SCALE GENOMIC DNA]</scope>
    <source>
        <strain evidence="2">28A</strain>
    </source>
</reference>
<dbReference type="GeneID" id="19402953"/>
<dbReference type="STRING" id="671987.R0KNQ6"/>